<gene>
    <name evidence="1" type="ORF">AVDCRST_MAG85-1566</name>
</gene>
<dbReference type="EMBL" id="CADCVT010000173">
    <property type="protein sequence ID" value="CAA9497625.1"/>
    <property type="molecule type" value="Genomic_DNA"/>
</dbReference>
<dbReference type="AlphaFoldDB" id="A0A6J4SES6"/>
<sequence length="58" mass="6068">MAHNTATTRTRRVHQRAGSAQIAAYIHSLSDRHAVAARKALEAAAPSPPSPLAPRATG</sequence>
<name>A0A6J4SES6_9ACTN</name>
<accession>A0A6J4SES6</accession>
<reference evidence="1" key="1">
    <citation type="submission" date="2020-02" db="EMBL/GenBank/DDBJ databases">
        <authorList>
            <person name="Meier V. D."/>
        </authorList>
    </citation>
    <scope>NUCLEOTIDE SEQUENCE</scope>
    <source>
        <strain evidence="1">AVDCRST_MAG85</strain>
    </source>
</reference>
<evidence type="ECO:0000313" key="1">
    <source>
        <dbReference type="EMBL" id="CAA9497625.1"/>
    </source>
</evidence>
<organism evidence="1">
    <name type="scientific">uncultured Solirubrobacteraceae bacterium</name>
    <dbReference type="NCBI Taxonomy" id="1162706"/>
    <lineage>
        <taxon>Bacteria</taxon>
        <taxon>Bacillati</taxon>
        <taxon>Actinomycetota</taxon>
        <taxon>Thermoleophilia</taxon>
        <taxon>Solirubrobacterales</taxon>
        <taxon>Solirubrobacteraceae</taxon>
        <taxon>environmental samples</taxon>
    </lineage>
</organism>
<proteinExistence type="predicted"/>
<protein>
    <submittedName>
        <fullName evidence="1">Uncharacterized protein</fullName>
    </submittedName>
</protein>